<evidence type="ECO:0000313" key="8">
    <source>
        <dbReference type="Proteomes" id="UP000824265"/>
    </source>
</evidence>
<dbReference type="PANTHER" id="PTHR30250:SF24">
    <property type="entry name" value="STAGE V SPORULATION PROTEIN B"/>
    <property type="match status" value="1"/>
</dbReference>
<protein>
    <submittedName>
        <fullName evidence="7">Polysaccharide biosynthesis protein</fullName>
    </submittedName>
</protein>
<dbReference type="Pfam" id="PF01943">
    <property type="entry name" value="Polysacc_synt"/>
    <property type="match status" value="1"/>
</dbReference>
<comment type="caution">
    <text evidence="7">The sequence shown here is derived from an EMBL/GenBank/DDBJ whole genome shotgun (WGS) entry which is preliminary data.</text>
</comment>
<dbReference type="CDD" id="cd13124">
    <property type="entry name" value="MATE_SpoVB_like"/>
    <property type="match status" value="1"/>
</dbReference>
<feature type="transmembrane region" description="Helical" evidence="6">
    <location>
        <begin position="88"/>
        <end position="108"/>
    </location>
</feature>
<keyword evidence="3 6" id="KW-0812">Transmembrane</keyword>
<keyword evidence="5 6" id="KW-0472">Membrane</keyword>
<dbReference type="Proteomes" id="UP000824265">
    <property type="component" value="Unassembled WGS sequence"/>
</dbReference>
<dbReference type="InterPro" id="IPR024923">
    <property type="entry name" value="PG_synth_SpoVB"/>
</dbReference>
<dbReference type="InterPro" id="IPR002797">
    <property type="entry name" value="Polysacc_synth"/>
</dbReference>
<dbReference type="EMBL" id="DXGH01000073">
    <property type="protein sequence ID" value="HIW82491.1"/>
    <property type="molecule type" value="Genomic_DNA"/>
</dbReference>
<dbReference type="PANTHER" id="PTHR30250">
    <property type="entry name" value="PST FAMILY PREDICTED COLANIC ACID TRANSPORTER"/>
    <property type="match status" value="1"/>
</dbReference>
<comment type="subcellular location">
    <subcellularLocation>
        <location evidence="1">Cell membrane</location>
        <topology evidence="1">Multi-pass membrane protein</topology>
    </subcellularLocation>
</comment>
<evidence type="ECO:0000256" key="6">
    <source>
        <dbReference type="SAM" id="Phobius"/>
    </source>
</evidence>
<reference evidence="7" key="2">
    <citation type="submission" date="2021-04" db="EMBL/GenBank/DDBJ databases">
        <authorList>
            <person name="Gilroy R."/>
        </authorList>
    </citation>
    <scope>NUCLEOTIDE SEQUENCE</scope>
    <source>
        <strain evidence="7">CHK195-6426</strain>
    </source>
</reference>
<feature type="transmembrane region" description="Helical" evidence="6">
    <location>
        <begin position="269"/>
        <end position="287"/>
    </location>
</feature>
<feature type="transmembrane region" description="Helical" evidence="6">
    <location>
        <begin position="322"/>
        <end position="341"/>
    </location>
</feature>
<dbReference type="InterPro" id="IPR050833">
    <property type="entry name" value="Poly_Biosynth_Transport"/>
</dbReference>
<reference evidence="7" key="1">
    <citation type="journal article" date="2021" name="PeerJ">
        <title>Extensive microbial diversity within the chicken gut microbiome revealed by metagenomics and culture.</title>
        <authorList>
            <person name="Gilroy R."/>
            <person name="Ravi A."/>
            <person name="Getino M."/>
            <person name="Pursley I."/>
            <person name="Horton D.L."/>
            <person name="Alikhan N.F."/>
            <person name="Baker D."/>
            <person name="Gharbi K."/>
            <person name="Hall N."/>
            <person name="Watson M."/>
            <person name="Adriaenssens E.M."/>
            <person name="Foster-Nyarko E."/>
            <person name="Jarju S."/>
            <person name="Secka A."/>
            <person name="Antonio M."/>
            <person name="Oren A."/>
            <person name="Chaudhuri R.R."/>
            <person name="La Ragione R."/>
            <person name="Hildebrand F."/>
            <person name="Pallen M.J."/>
        </authorList>
    </citation>
    <scope>NUCLEOTIDE SEQUENCE</scope>
    <source>
        <strain evidence="7">CHK195-6426</strain>
    </source>
</reference>
<accession>A0A9D1R6A2</accession>
<feature type="transmembrane region" description="Helical" evidence="6">
    <location>
        <begin position="12"/>
        <end position="33"/>
    </location>
</feature>
<feature type="transmembrane region" description="Helical" evidence="6">
    <location>
        <begin position="45"/>
        <end position="67"/>
    </location>
</feature>
<feature type="transmembrane region" description="Helical" evidence="6">
    <location>
        <begin position="353"/>
        <end position="375"/>
    </location>
</feature>
<name>A0A9D1R6A2_9FIRM</name>
<keyword evidence="2" id="KW-1003">Cell membrane</keyword>
<proteinExistence type="predicted"/>
<evidence type="ECO:0000256" key="1">
    <source>
        <dbReference type="ARBA" id="ARBA00004651"/>
    </source>
</evidence>
<evidence type="ECO:0000313" key="7">
    <source>
        <dbReference type="EMBL" id="HIW82491.1"/>
    </source>
</evidence>
<sequence>MKQGKRHPLIMGTFILTITGLISRIIGFFYRIYLSRLFGEEGMGIYQLLSPVLSLSFSLTAAGYQTAISKFVAERSAKEKSPSFKPMLAGMSISMPLSFLCCAVIFFFSDFIAARLLLESRTAPMLRILAFSVPLSAVHSCVNGYFYGIKKAGLPAFSQLVEQLTRVGCVYAVSALVLSQGKTPTINVAVVGLTVGEFFSMIVSVVSIYCCCFQKRAGSVSAPVGAIYKSILGMALPLTANRIVLNLLQSVESVSIPAKLRAYGYDTSTALSVYGVLTGMAMPLIFFPNALTNSVAVLLLPLISESYALGNLQAVRQSALRTIKYCCLLGLFCMCGFGLFGKWAGNVLFGSPLAGHFITTLGFICPFMYLDTTLSSILQGLGQAGKIFVMNVICLFVRLAFVFFAIPVFGITGYLWGILASQILQSLLYLGCLHRFLKHT</sequence>
<feature type="transmembrane region" description="Helical" evidence="6">
    <location>
        <begin position="387"/>
        <end position="408"/>
    </location>
</feature>
<gene>
    <name evidence="7" type="ORF">H9742_13395</name>
</gene>
<feature type="transmembrane region" description="Helical" evidence="6">
    <location>
        <begin position="128"/>
        <end position="148"/>
    </location>
</feature>
<dbReference type="AlphaFoldDB" id="A0A9D1R6A2"/>
<evidence type="ECO:0000256" key="4">
    <source>
        <dbReference type="ARBA" id="ARBA00022989"/>
    </source>
</evidence>
<evidence type="ECO:0000256" key="3">
    <source>
        <dbReference type="ARBA" id="ARBA00022692"/>
    </source>
</evidence>
<evidence type="ECO:0000256" key="2">
    <source>
        <dbReference type="ARBA" id="ARBA00022475"/>
    </source>
</evidence>
<organism evidence="7 8">
    <name type="scientific">Candidatus Acetatifactor stercoripullorum</name>
    <dbReference type="NCBI Taxonomy" id="2838414"/>
    <lineage>
        <taxon>Bacteria</taxon>
        <taxon>Bacillati</taxon>
        <taxon>Bacillota</taxon>
        <taxon>Clostridia</taxon>
        <taxon>Lachnospirales</taxon>
        <taxon>Lachnospiraceae</taxon>
        <taxon>Acetatifactor</taxon>
    </lineage>
</organism>
<keyword evidence="4 6" id="KW-1133">Transmembrane helix</keyword>
<evidence type="ECO:0000256" key="5">
    <source>
        <dbReference type="ARBA" id="ARBA00023136"/>
    </source>
</evidence>
<dbReference type="PIRSF" id="PIRSF038958">
    <property type="entry name" value="PG_synth_SpoVB"/>
    <property type="match status" value="1"/>
</dbReference>
<feature type="transmembrane region" description="Helical" evidence="6">
    <location>
        <begin position="186"/>
        <end position="211"/>
    </location>
</feature>
<dbReference type="GO" id="GO:0005886">
    <property type="term" value="C:plasma membrane"/>
    <property type="evidence" value="ECO:0007669"/>
    <property type="project" value="UniProtKB-SubCell"/>
</dbReference>